<dbReference type="CDD" id="cd09272">
    <property type="entry name" value="RNase_HI_RT_Ty1"/>
    <property type="match status" value="1"/>
</dbReference>
<accession>A0ABQ5HVL5</accession>
<protein>
    <submittedName>
        <fullName evidence="3">Ribonuclease H-like domain-containing protein</fullName>
    </submittedName>
</protein>
<dbReference type="InterPro" id="IPR043502">
    <property type="entry name" value="DNA/RNA_pol_sf"/>
</dbReference>
<proteinExistence type="predicted"/>
<dbReference type="Proteomes" id="UP001151760">
    <property type="component" value="Unassembled WGS sequence"/>
</dbReference>
<dbReference type="PANTHER" id="PTHR11439:SF495">
    <property type="entry name" value="REVERSE TRANSCRIPTASE, RNA-DEPENDENT DNA POLYMERASE-RELATED"/>
    <property type="match status" value="1"/>
</dbReference>
<comment type="caution">
    <text evidence="3">The sequence shown here is derived from an EMBL/GenBank/DDBJ whole genome shotgun (WGS) entry which is preliminary data.</text>
</comment>
<feature type="region of interest" description="Disordered" evidence="1">
    <location>
        <begin position="63"/>
        <end position="86"/>
    </location>
</feature>
<sequence length="458" mass="53300">MNVLFVSPDFKMPDENQILLKVPKQHNMYNFDMKTPTLIKYYACLIAKATCDESKLWHRRLVDGQDNTQPADPEDSDMSESQYFNKPQKRDFDEASSMMPRENPKKIYEAHKDDCGVEAMQTELLQFRLAIGMEEGIDYDEVFAPVARIEAIRLFLAFASFMGFIVYQMDVKSAFLYDTIDEEVYVSQPPGFVDPDHPKKVYKVVKALYGLHQAPRAWYATLSTFLEKHGYRRGTIDKTLFIKKDKKDIMLVQVYVDDIIFGSTRKSWCDEFEALMKGRFQMSSMGELIFFLGLQVKQKTDGIFISQDKYVADMLKKFDLASVKTAITSMETKMALTKDEVDVHLYRSMIGSLMYFYSIVLVPLFQIQNQMLDYGFNFMNTKIHIDNESTICIVKNLVYHSKTKHIEIRHHFIRDSYEKKLIRVEKIHTDFNVADLLTKAFDGPRFNFLVVNIGMINP</sequence>
<gene>
    <name evidence="3" type="ORF">Tco_1080371</name>
</gene>
<dbReference type="EMBL" id="BQNB010020027">
    <property type="protein sequence ID" value="GJT91526.1"/>
    <property type="molecule type" value="Genomic_DNA"/>
</dbReference>
<dbReference type="Pfam" id="PF07727">
    <property type="entry name" value="RVT_2"/>
    <property type="match status" value="1"/>
</dbReference>
<evidence type="ECO:0000259" key="2">
    <source>
        <dbReference type="Pfam" id="PF07727"/>
    </source>
</evidence>
<evidence type="ECO:0000313" key="4">
    <source>
        <dbReference type="Proteomes" id="UP001151760"/>
    </source>
</evidence>
<dbReference type="PANTHER" id="PTHR11439">
    <property type="entry name" value="GAG-POL-RELATED RETROTRANSPOSON"/>
    <property type="match status" value="1"/>
</dbReference>
<reference evidence="3" key="1">
    <citation type="journal article" date="2022" name="Int. J. Mol. Sci.">
        <title>Draft Genome of Tanacetum Coccineum: Genomic Comparison of Closely Related Tanacetum-Family Plants.</title>
        <authorList>
            <person name="Yamashiro T."/>
            <person name="Shiraishi A."/>
            <person name="Nakayama K."/>
            <person name="Satake H."/>
        </authorList>
    </citation>
    <scope>NUCLEOTIDE SEQUENCE</scope>
</reference>
<reference evidence="3" key="2">
    <citation type="submission" date="2022-01" db="EMBL/GenBank/DDBJ databases">
        <authorList>
            <person name="Yamashiro T."/>
            <person name="Shiraishi A."/>
            <person name="Satake H."/>
            <person name="Nakayama K."/>
        </authorList>
    </citation>
    <scope>NUCLEOTIDE SEQUENCE</scope>
</reference>
<keyword evidence="4" id="KW-1185">Reference proteome</keyword>
<feature type="domain" description="Reverse transcriptase Ty1/copia-type" evidence="2">
    <location>
        <begin position="135"/>
        <end position="331"/>
    </location>
</feature>
<dbReference type="InterPro" id="IPR013103">
    <property type="entry name" value="RVT_2"/>
</dbReference>
<organism evidence="3 4">
    <name type="scientific">Tanacetum coccineum</name>
    <dbReference type="NCBI Taxonomy" id="301880"/>
    <lineage>
        <taxon>Eukaryota</taxon>
        <taxon>Viridiplantae</taxon>
        <taxon>Streptophyta</taxon>
        <taxon>Embryophyta</taxon>
        <taxon>Tracheophyta</taxon>
        <taxon>Spermatophyta</taxon>
        <taxon>Magnoliopsida</taxon>
        <taxon>eudicotyledons</taxon>
        <taxon>Gunneridae</taxon>
        <taxon>Pentapetalae</taxon>
        <taxon>asterids</taxon>
        <taxon>campanulids</taxon>
        <taxon>Asterales</taxon>
        <taxon>Asteraceae</taxon>
        <taxon>Asteroideae</taxon>
        <taxon>Anthemideae</taxon>
        <taxon>Anthemidinae</taxon>
        <taxon>Tanacetum</taxon>
    </lineage>
</organism>
<dbReference type="SUPFAM" id="SSF56672">
    <property type="entry name" value="DNA/RNA polymerases"/>
    <property type="match status" value="1"/>
</dbReference>
<name>A0ABQ5HVL5_9ASTR</name>
<evidence type="ECO:0000256" key="1">
    <source>
        <dbReference type="SAM" id="MobiDB-lite"/>
    </source>
</evidence>
<evidence type="ECO:0000313" key="3">
    <source>
        <dbReference type="EMBL" id="GJT91526.1"/>
    </source>
</evidence>